<evidence type="ECO:0008006" key="5">
    <source>
        <dbReference type="Google" id="ProtNLM"/>
    </source>
</evidence>
<dbReference type="AlphaFoldDB" id="A0A4Q1HHZ6"/>
<feature type="signal peptide" evidence="2">
    <location>
        <begin position="1"/>
        <end position="22"/>
    </location>
</feature>
<gene>
    <name evidence="3" type="ORF">C7R54_16705</name>
</gene>
<dbReference type="InterPro" id="IPR025421">
    <property type="entry name" value="DUF4148"/>
</dbReference>
<organism evidence="3 4">
    <name type="scientific">Achromobacter aloeverae</name>
    <dbReference type="NCBI Taxonomy" id="1750518"/>
    <lineage>
        <taxon>Bacteria</taxon>
        <taxon>Pseudomonadati</taxon>
        <taxon>Pseudomonadota</taxon>
        <taxon>Betaproteobacteria</taxon>
        <taxon>Burkholderiales</taxon>
        <taxon>Alcaligenaceae</taxon>
        <taxon>Achromobacter</taxon>
    </lineage>
</organism>
<accession>A0A4Q1HHZ6</accession>
<name>A0A4Q1HHZ6_9BURK</name>
<proteinExistence type="predicted"/>
<feature type="region of interest" description="Disordered" evidence="1">
    <location>
        <begin position="24"/>
        <end position="52"/>
    </location>
</feature>
<dbReference type="Pfam" id="PF13663">
    <property type="entry name" value="DUF4148"/>
    <property type="match status" value="1"/>
</dbReference>
<dbReference type="RefSeq" id="WP_129151603.1">
    <property type="nucleotide sequence ID" value="NZ_JBHSDO010000020.1"/>
</dbReference>
<evidence type="ECO:0000256" key="2">
    <source>
        <dbReference type="SAM" id="SignalP"/>
    </source>
</evidence>
<comment type="caution">
    <text evidence="3">The sequence shown here is derived from an EMBL/GenBank/DDBJ whole genome shotgun (WGS) entry which is preliminary data.</text>
</comment>
<dbReference type="OrthoDB" id="8777858at2"/>
<keyword evidence="2" id="KW-0732">Signal</keyword>
<reference evidence="3 4" key="1">
    <citation type="journal article" date="2017" name="Int. J. Syst. Evol. Microbiol.">
        <title>Achromobacter aloeverae sp. nov., isolated from the root of Aloe vera (L.) Burm.f.</title>
        <authorList>
            <person name="Kuncharoen N."/>
            <person name="Muramatsu Y."/>
            <person name="Shibata C."/>
            <person name="Kamakura Y."/>
            <person name="Nakagawa Y."/>
            <person name="Tanasupawat S."/>
        </authorList>
    </citation>
    <scope>NUCLEOTIDE SEQUENCE [LARGE SCALE GENOMIC DNA]</scope>
    <source>
        <strain evidence="3 4">AVA-1</strain>
    </source>
</reference>
<feature type="compositionally biased region" description="Polar residues" evidence="1">
    <location>
        <begin position="32"/>
        <end position="52"/>
    </location>
</feature>
<evidence type="ECO:0000313" key="3">
    <source>
        <dbReference type="EMBL" id="RXN86581.1"/>
    </source>
</evidence>
<evidence type="ECO:0000256" key="1">
    <source>
        <dbReference type="SAM" id="MobiDB-lite"/>
    </source>
</evidence>
<keyword evidence="4" id="KW-1185">Reference proteome</keyword>
<evidence type="ECO:0000313" key="4">
    <source>
        <dbReference type="Proteomes" id="UP000290849"/>
    </source>
</evidence>
<sequence>MRIQTIATSAALVLALVGIAHAGTPLGDPDNTPFQGAYGQSDNASASRAQVQAELQQAKAEGLVARGDLNNVPFAAQADSGVSRTQVAADVAQTPGATAFGDPDNVPFQGA</sequence>
<dbReference type="EMBL" id="PYAL01000005">
    <property type="protein sequence ID" value="RXN86581.1"/>
    <property type="molecule type" value="Genomic_DNA"/>
</dbReference>
<dbReference type="Proteomes" id="UP000290849">
    <property type="component" value="Unassembled WGS sequence"/>
</dbReference>
<protein>
    <recommendedName>
        <fullName evidence="5">DUF4148 domain-containing protein</fullName>
    </recommendedName>
</protein>
<feature type="chain" id="PRO_5020543330" description="DUF4148 domain-containing protein" evidence="2">
    <location>
        <begin position="23"/>
        <end position="111"/>
    </location>
</feature>